<evidence type="ECO:0000313" key="10">
    <source>
        <dbReference type="Proteomes" id="UP000516480"/>
    </source>
</evidence>
<feature type="compositionally biased region" description="Basic residues" evidence="1">
    <location>
        <begin position="296"/>
        <end position="308"/>
    </location>
</feature>
<evidence type="ECO:0000313" key="3">
    <source>
        <dbReference type="EMBL" id="CXJ28297.1"/>
    </source>
</evidence>
<dbReference type="EMBL" id="LT160034">
    <property type="protein sequence ID" value="CXJ28297.1"/>
    <property type="molecule type" value="Genomic_DNA"/>
</dbReference>
<evidence type="ECO:0000313" key="5">
    <source>
        <dbReference type="EMBL" id="SCN28770.1"/>
    </source>
</evidence>
<gene>
    <name evidence="3" type="ORF">PBK173_000486400</name>
    <name evidence="5" type="ORF">PBNK65E_000476800</name>
    <name evidence="4" type="ORF">PBNK65NY_000475300</name>
    <name evidence="6" type="ORF">PBSP11A_000476400</name>
</gene>
<evidence type="ECO:0000313" key="8">
    <source>
        <dbReference type="Proteomes" id="UP000219860"/>
    </source>
</evidence>
<dbReference type="PROSITE" id="PS50942">
    <property type="entry name" value="ENTH"/>
    <property type="match status" value="1"/>
</dbReference>
<dbReference type="GO" id="GO:0006897">
    <property type="term" value="P:endocytosis"/>
    <property type="evidence" value="ECO:0007669"/>
    <property type="project" value="TreeGrafter"/>
</dbReference>
<dbReference type="CDD" id="cd03571">
    <property type="entry name" value="ENTH"/>
    <property type="match status" value="1"/>
</dbReference>
<evidence type="ECO:0000313" key="6">
    <source>
        <dbReference type="EMBL" id="SCO64517.1"/>
    </source>
</evidence>
<feature type="domain" description="ENTH" evidence="2">
    <location>
        <begin position="19"/>
        <end position="150"/>
    </location>
</feature>
<dbReference type="PANTHER" id="PTHR12276:SF45">
    <property type="entry name" value="CLATHRIN INTERACTOR 1"/>
    <property type="match status" value="1"/>
</dbReference>
<dbReference type="GO" id="GO:0030276">
    <property type="term" value="F:clathrin binding"/>
    <property type="evidence" value="ECO:0007669"/>
    <property type="project" value="TreeGrafter"/>
</dbReference>
<evidence type="ECO:0000313" key="4">
    <source>
        <dbReference type="EMBL" id="SCM27044.1"/>
    </source>
</evidence>
<dbReference type="EMBL" id="LT608262">
    <property type="protein sequence ID" value="SCO64517.1"/>
    <property type="molecule type" value="Genomic_DNA"/>
</dbReference>
<dbReference type="Proteomes" id="UP000219860">
    <property type="component" value="Chromosome 14"/>
</dbReference>
<dbReference type="Gene3D" id="1.25.40.90">
    <property type="match status" value="1"/>
</dbReference>
<dbReference type="InterPro" id="IPR013809">
    <property type="entry name" value="ENTH"/>
</dbReference>
<dbReference type="GO" id="GO:0030125">
    <property type="term" value="C:clathrin vesicle coat"/>
    <property type="evidence" value="ECO:0007669"/>
    <property type="project" value="TreeGrafter"/>
</dbReference>
<reference evidence="3 7" key="1">
    <citation type="submission" date="2016-02" db="EMBL/GenBank/DDBJ databases">
        <authorList>
            <consortium name="Pathogen Informatics"/>
        </authorList>
    </citation>
    <scope>NUCLEOTIDE SEQUENCE [LARGE SCALE GENOMIC DNA]</scope>
    <source>
        <strain evidence="3 7">K173</strain>
        <strain evidence="4 10">NK65 ny</strain>
        <strain evidence="5 9">NK65e</strain>
        <strain evidence="6 8">SP11 Antwerpcl1</strain>
    </source>
</reference>
<dbReference type="OMA" id="THFTYLE"/>
<dbReference type="InterPro" id="IPR008942">
    <property type="entry name" value="ENTH_VHS"/>
</dbReference>
<dbReference type="PANTHER" id="PTHR12276">
    <property type="entry name" value="EPSIN/ENT-RELATED"/>
    <property type="match status" value="1"/>
</dbReference>
<evidence type="ECO:0000256" key="1">
    <source>
        <dbReference type="SAM" id="MobiDB-lite"/>
    </source>
</evidence>
<sequence>MLLFKKVNSKVSSINNYLQKYLESNQFEKNLKEALNNKNYGVSNSLLYDLSISTYDATYYKRVISEVFKAIQEKPSKWRRIYKGLRLCEYVMKNGCEYFISDVKEKEELIKKLAHFTYLENLRDKGIGIREISNNILALLRDNTYLRNERIEAAKYANLCTNIESKVVEKKRFFLNKKKKGKNQDENNKKGYFKSGNNNKYGPQKESLDQIKYEKYDFKRYVNDDDYYTNHHTEPSQYRTRNYNKSSINYSSKSSVDNNTENSIYSSNESSNSNSTSSSSESSSDNSSDNEPSNCKSRRNISKKKGKKTNNFYSKRSKDIKSSSRSKSQSLSSRSHSKQSYNNSSSEDSSTSSDSTSKSGSSSSSSSSSSSNDSSKNFSDLDDSSYSRRKPRQIDKGDKSRSWKREVSNRIR</sequence>
<feature type="region of interest" description="Disordered" evidence="1">
    <location>
        <begin position="226"/>
        <end position="412"/>
    </location>
</feature>
<accession>A0A0Z0BAX3</accession>
<evidence type="ECO:0000313" key="7">
    <source>
        <dbReference type="Proteomes" id="UP000069549"/>
    </source>
</evidence>
<dbReference type="GO" id="GO:0005543">
    <property type="term" value="F:phospholipid binding"/>
    <property type="evidence" value="ECO:0007669"/>
    <property type="project" value="TreeGrafter"/>
</dbReference>
<evidence type="ECO:0000313" key="9">
    <source>
        <dbReference type="Proteomes" id="UP000220214"/>
    </source>
</evidence>
<dbReference type="Pfam" id="PF01417">
    <property type="entry name" value="ENTH"/>
    <property type="match status" value="1"/>
</dbReference>
<dbReference type="GO" id="GO:0005886">
    <property type="term" value="C:plasma membrane"/>
    <property type="evidence" value="ECO:0007669"/>
    <property type="project" value="TreeGrafter"/>
</dbReference>
<feature type="compositionally biased region" description="Basic and acidic residues" evidence="1">
    <location>
        <begin position="392"/>
        <end position="412"/>
    </location>
</feature>
<proteinExistence type="predicted"/>
<feature type="compositionally biased region" description="Low complexity" evidence="1">
    <location>
        <begin position="243"/>
        <end position="294"/>
    </location>
</feature>
<dbReference type="Proteomes" id="UP000069549">
    <property type="component" value="Chromosome 14"/>
</dbReference>
<protein>
    <submittedName>
        <fullName evidence="3">Epsin, putative</fullName>
    </submittedName>
</protein>
<dbReference type="SMART" id="SM00273">
    <property type="entry name" value="ENTH"/>
    <property type="match status" value="1"/>
</dbReference>
<dbReference type="EMBL" id="LT614640">
    <property type="protein sequence ID" value="SCN28770.1"/>
    <property type="molecule type" value="Genomic_DNA"/>
</dbReference>
<dbReference type="Proteomes" id="UP000220214">
    <property type="component" value="Chromosome 14"/>
</dbReference>
<dbReference type="Proteomes" id="UP000516480">
    <property type="component" value="Chromosome 14"/>
</dbReference>
<feature type="region of interest" description="Disordered" evidence="1">
    <location>
        <begin position="179"/>
        <end position="208"/>
    </location>
</feature>
<evidence type="ECO:0000259" key="2">
    <source>
        <dbReference type="PROSITE" id="PS50942"/>
    </source>
</evidence>
<dbReference type="GO" id="GO:0005768">
    <property type="term" value="C:endosome"/>
    <property type="evidence" value="ECO:0007669"/>
    <property type="project" value="TreeGrafter"/>
</dbReference>
<dbReference type="AlphaFoldDB" id="A0A0Z0BAX3"/>
<name>A0A0Z0BAX3_PLABE</name>
<dbReference type="VEuPathDB" id="PlasmoDB:PBANKA_1458900"/>
<organism evidence="3 7">
    <name type="scientific">Plasmodium berghei</name>
    <dbReference type="NCBI Taxonomy" id="5821"/>
    <lineage>
        <taxon>Eukaryota</taxon>
        <taxon>Sar</taxon>
        <taxon>Alveolata</taxon>
        <taxon>Apicomplexa</taxon>
        <taxon>Aconoidasida</taxon>
        <taxon>Haemosporida</taxon>
        <taxon>Plasmodiidae</taxon>
        <taxon>Plasmodium</taxon>
        <taxon>Plasmodium (Vinckeia)</taxon>
    </lineage>
</organism>
<dbReference type="SUPFAM" id="SSF48464">
    <property type="entry name" value="ENTH/VHS domain"/>
    <property type="match status" value="1"/>
</dbReference>
<dbReference type="OrthoDB" id="4033880at2759"/>
<dbReference type="EMBL" id="LT608150">
    <property type="protein sequence ID" value="SCM27044.1"/>
    <property type="molecule type" value="Genomic_DNA"/>
</dbReference>
<feature type="compositionally biased region" description="Low complexity" evidence="1">
    <location>
        <begin position="323"/>
        <end position="378"/>
    </location>
</feature>